<gene>
    <name evidence="1" type="ORF">SM611_25340</name>
</gene>
<sequence>MVEVTLDVDADPVPLLMVQTETWEVHIWAPLADLARLDGIREARWDERRSLMVGVCAGSPVFWSVSGDERATMLIGQDDETWDAALMIPLTTVDEIVALAR</sequence>
<organism evidence="1 2">
    <name type="scientific">Actinomadura monticuli</name>
    <dbReference type="NCBI Taxonomy" id="3097367"/>
    <lineage>
        <taxon>Bacteria</taxon>
        <taxon>Bacillati</taxon>
        <taxon>Actinomycetota</taxon>
        <taxon>Actinomycetes</taxon>
        <taxon>Streptosporangiales</taxon>
        <taxon>Thermomonosporaceae</taxon>
        <taxon>Actinomadura</taxon>
    </lineage>
</organism>
<proteinExistence type="predicted"/>
<comment type="caution">
    <text evidence="1">The sequence shown here is derived from an EMBL/GenBank/DDBJ whole genome shotgun (WGS) entry which is preliminary data.</text>
</comment>
<dbReference type="RefSeq" id="WP_371952426.1">
    <property type="nucleotide sequence ID" value="NZ_JAXCEI010000012.1"/>
</dbReference>
<evidence type="ECO:0000313" key="1">
    <source>
        <dbReference type="EMBL" id="MFA1542274.1"/>
    </source>
</evidence>
<dbReference type="Proteomes" id="UP001569963">
    <property type="component" value="Unassembled WGS sequence"/>
</dbReference>
<reference evidence="1 2" key="1">
    <citation type="submission" date="2023-11" db="EMBL/GenBank/DDBJ databases">
        <title>Actinomadura monticuli sp. nov., isolated from volcanic ash.</title>
        <authorList>
            <person name="Lee S.D."/>
            <person name="Yang H."/>
            <person name="Kim I.S."/>
        </authorList>
    </citation>
    <scope>NUCLEOTIDE SEQUENCE [LARGE SCALE GENOMIC DNA]</scope>
    <source>
        <strain evidence="1 2">DLS-62</strain>
    </source>
</reference>
<keyword evidence="2" id="KW-1185">Reference proteome</keyword>
<accession>A0ABV4QK04</accession>
<evidence type="ECO:0000313" key="2">
    <source>
        <dbReference type="Proteomes" id="UP001569963"/>
    </source>
</evidence>
<name>A0ABV4QK04_9ACTN</name>
<dbReference type="EMBL" id="JAXCEI010000012">
    <property type="protein sequence ID" value="MFA1542274.1"/>
    <property type="molecule type" value="Genomic_DNA"/>
</dbReference>
<protein>
    <submittedName>
        <fullName evidence="1">Uncharacterized protein</fullName>
    </submittedName>
</protein>